<protein>
    <recommendedName>
        <fullName evidence="1">CYTH domain-containing protein</fullName>
    </recommendedName>
</protein>
<reference evidence="2" key="1">
    <citation type="journal article" date="2014" name="Front. Microbiol.">
        <title>High frequency of phylogenetically diverse reductive dehalogenase-homologous genes in deep subseafloor sedimentary metagenomes.</title>
        <authorList>
            <person name="Kawai M."/>
            <person name="Futagami T."/>
            <person name="Toyoda A."/>
            <person name="Takaki Y."/>
            <person name="Nishi S."/>
            <person name="Hori S."/>
            <person name="Arai W."/>
            <person name="Tsubouchi T."/>
            <person name="Morono Y."/>
            <person name="Uchiyama I."/>
            <person name="Ito T."/>
            <person name="Fujiyama A."/>
            <person name="Inagaki F."/>
            <person name="Takami H."/>
        </authorList>
    </citation>
    <scope>NUCLEOTIDE SEQUENCE</scope>
    <source>
        <strain evidence="2">Expedition CK06-06</strain>
    </source>
</reference>
<dbReference type="InterPro" id="IPR023577">
    <property type="entry name" value="CYTH_domain"/>
</dbReference>
<dbReference type="CDD" id="cd07890">
    <property type="entry name" value="CYTH-like_AC_IV-like"/>
    <property type="match status" value="1"/>
</dbReference>
<dbReference type="PANTHER" id="PTHR21028:SF2">
    <property type="entry name" value="CYTH DOMAIN-CONTAINING PROTEIN"/>
    <property type="match status" value="1"/>
</dbReference>
<sequence length="123" mass="14936">MIEVEIKVQISDPTLIRKKFVEKQGSYKFSLIHEDTYFNMPKGLRDFKQTDEALRLRKSSRFTRNNRDKIQQLEYFYTYKGRKLDILTKTRNEIEIKLDNIEKMKEILDLLGFREVITIKKER</sequence>
<dbReference type="NCBIfam" id="TIGR00318">
    <property type="entry name" value="cyaB"/>
    <property type="match status" value="1"/>
</dbReference>
<comment type="caution">
    <text evidence="2">The sequence shown here is derived from an EMBL/GenBank/DDBJ whole genome shotgun (WGS) entry which is preliminary data.</text>
</comment>
<dbReference type="PANTHER" id="PTHR21028">
    <property type="entry name" value="SI:CH211-156B7.4"/>
    <property type="match status" value="1"/>
</dbReference>
<dbReference type="AlphaFoldDB" id="X1UB91"/>
<feature type="domain" description="CYTH" evidence="1">
    <location>
        <begin position="1"/>
        <end position="123"/>
    </location>
</feature>
<dbReference type="Pfam" id="PF01928">
    <property type="entry name" value="CYTH"/>
    <property type="match status" value="1"/>
</dbReference>
<evidence type="ECO:0000259" key="1">
    <source>
        <dbReference type="PROSITE" id="PS51707"/>
    </source>
</evidence>
<dbReference type="InterPro" id="IPR008173">
    <property type="entry name" value="Adenylyl_cyclase_CyaB"/>
</dbReference>
<feature type="non-terminal residue" evidence="2">
    <location>
        <position position="123"/>
    </location>
</feature>
<accession>X1UB91</accession>
<name>X1UB91_9ZZZZ</name>
<dbReference type="Gene3D" id="2.40.320.10">
    <property type="entry name" value="Hypothetical Protein Pfu-838710-001"/>
    <property type="match status" value="1"/>
</dbReference>
<organism evidence="2">
    <name type="scientific">marine sediment metagenome</name>
    <dbReference type="NCBI Taxonomy" id="412755"/>
    <lineage>
        <taxon>unclassified sequences</taxon>
        <taxon>metagenomes</taxon>
        <taxon>ecological metagenomes</taxon>
    </lineage>
</organism>
<gene>
    <name evidence="2" type="ORF">S12H4_48011</name>
</gene>
<proteinExistence type="predicted"/>
<dbReference type="EMBL" id="BARW01029955">
    <property type="protein sequence ID" value="GAJ14793.1"/>
    <property type="molecule type" value="Genomic_DNA"/>
</dbReference>
<dbReference type="InterPro" id="IPR033469">
    <property type="entry name" value="CYTH-like_dom_sf"/>
</dbReference>
<evidence type="ECO:0000313" key="2">
    <source>
        <dbReference type="EMBL" id="GAJ14793.1"/>
    </source>
</evidence>
<dbReference type="SUPFAM" id="SSF55154">
    <property type="entry name" value="CYTH-like phosphatases"/>
    <property type="match status" value="1"/>
</dbReference>
<dbReference type="PROSITE" id="PS51707">
    <property type="entry name" value="CYTH"/>
    <property type="match status" value="1"/>
</dbReference>